<evidence type="ECO:0000259" key="9">
    <source>
        <dbReference type="Pfam" id="PF20511"/>
    </source>
</evidence>
<dbReference type="EMBL" id="PNBA02000017">
    <property type="protein sequence ID" value="KAG6394375.1"/>
    <property type="molecule type" value="Genomic_DNA"/>
</dbReference>
<dbReference type="Gene3D" id="2.60.120.10">
    <property type="entry name" value="Jelly Rolls"/>
    <property type="match status" value="2"/>
</dbReference>
<dbReference type="GO" id="GO:0005975">
    <property type="term" value="P:carbohydrate metabolic process"/>
    <property type="evidence" value="ECO:0007669"/>
    <property type="project" value="InterPro"/>
</dbReference>
<dbReference type="Gene3D" id="1.10.441.10">
    <property type="entry name" value="Phosphomannose Isomerase, domain 2"/>
    <property type="match status" value="1"/>
</dbReference>
<sequence length="535" mass="59342">MGAEIPGIVRLKCSVQKYDWGKLGDESAVARLYAKNSREEVIGAEPYAELWIGTHDSGPSYVVAAAEGVRDGGVEGEDTYDRKKGDVVSLKDWIERNPSVVGDKVLQKWGPTLPFLLKVLSVEKALSIQAHPDKDLARILHKQQPEVYKDGNHKPEMALALTKFEALCGFVGLEVNGLSGWPVLHLTYEMDVDFEEENLRSLQIEEDEGPIRPSSRIRRRIRIESEVSRPNTAQLADTPRIRIDGVSVAYRYRIRIRYAIRQQGGELKNVVRFVPEMTEVVGNSCGIQVLNTSEDDGEKIMKEVLQSLFTDLMSASKTVISEIIPKLISRLNKKGQEMKLTDKEELVLRLEKQYPGDIGVIAAFLFNYVKLQPGEALYLAANEPHAYIQGECVECMATSDNVVRAGLTPKKRDVQTLCSMLTYKQSFPEILPGVAANPYTVKYSPPFEEFEVDCYNIPEEVSIVIPAVGGPCVYLVVAGEGTMHAASSKEVIGEGDVLFAPANTEITLETHLGSIVYRAGVNSRALEEFAAKLMH</sequence>
<gene>
    <name evidence="11" type="ORF">SASPL_144959</name>
</gene>
<reference evidence="11" key="2">
    <citation type="submission" date="2020-08" db="EMBL/GenBank/DDBJ databases">
        <title>Plant Genome Project.</title>
        <authorList>
            <person name="Zhang R.-G."/>
        </authorList>
    </citation>
    <scope>NUCLEOTIDE SEQUENCE</scope>
    <source>
        <strain evidence="11">Huo1</strain>
        <tissue evidence="11">Leaf</tissue>
    </source>
</reference>
<accession>A0A8X8WGP1</accession>
<dbReference type="Pfam" id="PF20511">
    <property type="entry name" value="PMI_typeI_cat"/>
    <property type="match status" value="1"/>
</dbReference>
<comment type="similarity">
    <text evidence="4">Belongs to the mannose-6-phosphate isomerase type 1 family.</text>
</comment>
<dbReference type="PROSITE" id="PS00965">
    <property type="entry name" value="PMI_I_1"/>
    <property type="match status" value="1"/>
</dbReference>
<keyword evidence="6" id="KW-0479">Metal-binding</keyword>
<dbReference type="GO" id="GO:0005829">
    <property type="term" value="C:cytosol"/>
    <property type="evidence" value="ECO:0007669"/>
    <property type="project" value="TreeGrafter"/>
</dbReference>
<comment type="cofactor">
    <cofactor evidence="2">
        <name>Zn(2+)</name>
        <dbReference type="ChEBI" id="CHEBI:29105"/>
    </cofactor>
</comment>
<dbReference type="GO" id="GO:0010043">
    <property type="term" value="P:response to zinc ion"/>
    <property type="evidence" value="ECO:0007669"/>
    <property type="project" value="UniProtKB-ARBA"/>
</dbReference>
<dbReference type="InterPro" id="IPR018050">
    <property type="entry name" value="Pmannose_isomerase-type1_CS"/>
</dbReference>
<comment type="pathway">
    <text evidence="3">Nucleotide-sugar biosynthesis; GDP-alpha-D-mannose biosynthesis; alpha-D-mannose 1-phosphate from D-fructose 6-phosphate: step 1/2.</text>
</comment>
<dbReference type="InterPro" id="IPR001250">
    <property type="entry name" value="Man6P_Isoase-1"/>
</dbReference>
<feature type="domain" description="Phosphomannose isomerase type I helical insertion" evidence="10">
    <location>
        <begin position="296"/>
        <end position="365"/>
    </location>
</feature>
<dbReference type="CDD" id="cd07011">
    <property type="entry name" value="cupin_PMI_type_I_N"/>
    <property type="match status" value="1"/>
</dbReference>
<dbReference type="PANTHER" id="PTHR10309">
    <property type="entry name" value="MANNOSE-6-PHOSPHATE ISOMERASE"/>
    <property type="match status" value="1"/>
</dbReference>
<dbReference type="GO" id="GO:0008270">
    <property type="term" value="F:zinc ion binding"/>
    <property type="evidence" value="ECO:0007669"/>
    <property type="project" value="InterPro"/>
</dbReference>
<dbReference type="GO" id="GO:0046686">
    <property type="term" value="P:response to cadmium ion"/>
    <property type="evidence" value="ECO:0007669"/>
    <property type="project" value="UniProtKB-ARBA"/>
</dbReference>
<protein>
    <recommendedName>
        <fullName evidence="5">mannose-6-phosphate isomerase</fullName>
        <ecNumber evidence="5">5.3.1.8</ecNumber>
    </recommendedName>
</protein>
<feature type="domain" description="Phosphomannose isomerase type I catalytic" evidence="9">
    <location>
        <begin position="8"/>
        <end position="170"/>
    </location>
</feature>
<evidence type="ECO:0000313" key="11">
    <source>
        <dbReference type="EMBL" id="KAG6394375.1"/>
    </source>
</evidence>
<dbReference type="InterPro" id="IPR046457">
    <property type="entry name" value="PMI_typeI_cat"/>
</dbReference>
<evidence type="ECO:0000256" key="1">
    <source>
        <dbReference type="ARBA" id="ARBA00000757"/>
    </source>
</evidence>
<dbReference type="InterPro" id="IPR011051">
    <property type="entry name" value="RmlC_Cupin_sf"/>
</dbReference>
<name>A0A8X8WGP1_SALSN</name>
<dbReference type="GO" id="GO:0033591">
    <property type="term" value="P:response to L-ascorbic acid"/>
    <property type="evidence" value="ECO:0007669"/>
    <property type="project" value="UniProtKB-ARBA"/>
</dbReference>
<dbReference type="InterPro" id="IPR016305">
    <property type="entry name" value="Mannose-6-P_Isomerase"/>
</dbReference>
<dbReference type="SUPFAM" id="SSF51182">
    <property type="entry name" value="RmlC-like cupins"/>
    <property type="match status" value="1"/>
</dbReference>
<dbReference type="InterPro" id="IPR046458">
    <property type="entry name" value="PMI_typeI_hel"/>
</dbReference>
<dbReference type="InterPro" id="IPR014710">
    <property type="entry name" value="RmlC-like_jellyroll"/>
</dbReference>
<dbReference type="GO" id="GO:0004476">
    <property type="term" value="F:mannose-6-phosphate isomerase activity"/>
    <property type="evidence" value="ECO:0007669"/>
    <property type="project" value="UniProtKB-EC"/>
</dbReference>
<dbReference type="Proteomes" id="UP000298416">
    <property type="component" value="Unassembled WGS sequence"/>
</dbReference>
<dbReference type="PRINTS" id="PR00714">
    <property type="entry name" value="MAN6PISMRASE"/>
</dbReference>
<evidence type="ECO:0000256" key="6">
    <source>
        <dbReference type="ARBA" id="ARBA00022723"/>
    </source>
</evidence>
<dbReference type="FunFam" id="2.60.120.10:FF:000044">
    <property type="entry name" value="Mannose-6-phosphate isomerase"/>
    <property type="match status" value="1"/>
</dbReference>
<comment type="caution">
    <text evidence="11">The sequence shown here is derived from an EMBL/GenBank/DDBJ whole genome shotgun (WGS) entry which is preliminary data.</text>
</comment>
<dbReference type="Pfam" id="PF20512">
    <property type="entry name" value="PMI_typeI_hel"/>
    <property type="match status" value="1"/>
</dbReference>
<dbReference type="GO" id="GO:0009416">
    <property type="term" value="P:response to light stimulus"/>
    <property type="evidence" value="ECO:0007669"/>
    <property type="project" value="UniProtKB-ARBA"/>
</dbReference>
<evidence type="ECO:0000259" key="10">
    <source>
        <dbReference type="Pfam" id="PF20512"/>
    </source>
</evidence>
<dbReference type="PANTHER" id="PTHR10309:SF0">
    <property type="entry name" value="MANNOSE-6-PHOSPHATE ISOMERASE"/>
    <property type="match status" value="1"/>
</dbReference>
<dbReference type="NCBIfam" id="TIGR00218">
    <property type="entry name" value="manA"/>
    <property type="match status" value="1"/>
</dbReference>
<evidence type="ECO:0000313" key="12">
    <source>
        <dbReference type="Proteomes" id="UP000298416"/>
    </source>
</evidence>
<keyword evidence="8" id="KW-0413">Isomerase</keyword>
<dbReference type="EC" id="5.3.1.8" evidence="5"/>
<proteinExistence type="inferred from homology"/>
<comment type="catalytic activity">
    <reaction evidence="1">
        <text>D-mannose 6-phosphate = D-fructose 6-phosphate</text>
        <dbReference type="Rhea" id="RHEA:12356"/>
        <dbReference type="ChEBI" id="CHEBI:58735"/>
        <dbReference type="ChEBI" id="CHEBI:61527"/>
        <dbReference type="EC" id="5.3.1.8"/>
    </reaction>
</comment>
<organism evidence="11">
    <name type="scientific">Salvia splendens</name>
    <name type="common">Scarlet sage</name>
    <dbReference type="NCBI Taxonomy" id="180675"/>
    <lineage>
        <taxon>Eukaryota</taxon>
        <taxon>Viridiplantae</taxon>
        <taxon>Streptophyta</taxon>
        <taxon>Embryophyta</taxon>
        <taxon>Tracheophyta</taxon>
        <taxon>Spermatophyta</taxon>
        <taxon>Magnoliopsida</taxon>
        <taxon>eudicotyledons</taxon>
        <taxon>Gunneridae</taxon>
        <taxon>Pentapetalae</taxon>
        <taxon>asterids</taxon>
        <taxon>lamiids</taxon>
        <taxon>Lamiales</taxon>
        <taxon>Lamiaceae</taxon>
        <taxon>Nepetoideae</taxon>
        <taxon>Mentheae</taxon>
        <taxon>Salviinae</taxon>
        <taxon>Salvia</taxon>
        <taxon>Salvia subgen. Calosphace</taxon>
        <taxon>core Calosphace</taxon>
    </lineage>
</organism>
<evidence type="ECO:0000256" key="2">
    <source>
        <dbReference type="ARBA" id="ARBA00001947"/>
    </source>
</evidence>
<evidence type="ECO:0000256" key="4">
    <source>
        <dbReference type="ARBA" id="ARBA00010772"/>
    </source>
</evidence>
<evidence type="ECO:0000256" key="8">
    <source>
        <dbReference type="ARBA" id="ARBA00023235"/>
    </source>
</evidence>
<evidence type="ECO:0000256" key="7">
    <source>
        <dbReference type="ARBA" id="ARBA00022833"/>
    </source>
</evidence>
<dbReference type="FunFam" id="1.10.441.10:FF:000001">
    <property type="entry name" value="Mannose-6-phosphate isomerase"/>
    <property type="match status" value="1"/>
</dbReference>
<dbReference type="GO" id="GO:0009298">
    <property type="term" value="P:GDP-mannose biosynthetic process"/>
    <property type="evidence" value="ECO:0007669"/>
    <property type="project" value="InterPro"/>
</dbReference>
<dbReference type="PROSITE" id="PS00966">
    <property type="entry name" value="PMI_I_2"/>
    <property type="match status" value="1"/>
</dbReference>
<keyword evidence="12" id="KW-1185">Reference proteome</keyword>
<evidence type="ECO:0000256" key="3">
    <source>
        <dbReference type="ARBA" id="ARBA00004666"/>
    </source>
</evidence>
<evidence type="ECO:0000256" key="5">
    <source>
        <dbReference type="ARBA" id="ARBA00011956"/>
    </source>
</evidence>
<reference evidence="11" key="1">
    <citation type="submission" date="2018-01" db="EMBL/GenBank/DDBJ databases">
        <authorList>
            <person name="Mao J.F."/>
        </authorList>
    </citation>
    <scope>NUCLEOTIDE SEQUENCE</scope>
    <source>
        <strain evidence="11">Huo1</strain>
        <tissue evidence="11">Leaf</tissue>
    </source>
</reference>
<dbReference type="AlphaFoldDB" id="A0A8X8WGP1"/>
<keyword evidence="7" id="KW-0862">Zinc</keyword>